<feature type="region of interest" description="Disordered" evidence="1">
    <location>
        <begin position="460"/>
        <end position="479"/>
    </location>
</feature>
<dbReference type="PANTHER" id="PTHR34112">
    <property type="entry name" value="C-JUN-AMINO-TERMINAL KINASE-INTERACTING PROTEIN"/>
    <property type="match status" value="1"/>
</dbReference>
<gene>
    <name evidence="2" type="ORF">Ahy_B03g062161</name>
</gene>
<feature type="region of interest" description="Disordered" evidence="1">
    <location>
        <begin position="161"/>
        <end position="201"/>
    </location>
</feature>
<comment type="caution">
    <text evidence="2">The sequence shown here is derived from an EMBL/GenBank/DDBJ whole genome shotgun (WGS) entry which is preliminary data.</text>
</comment>
<protein>
    <submittedName>
        <fullName evidence="2">Uncharacterized protein</fullName>
    </submittedName>
</protein>
<sequence>MEGNEHSLVPQWLKRSRVAGSQLTSPPSSDHITYDGYERTRKGSGITRSYSSVRGWPDREWEKDFDDVFDKDKLFRRKYNRNHSDSVDSILSNRFEKDLLLRSQSMNSGSGKWRETRSRRTSGDRSNPQGNHAESNDMVTGVIGIKDKSLFEEEFPLLGAEDKHSSSDGRVLSSSSSNCTPPTSTSSEISSNDLSSTPDEVRMTVGSSSMALMMRQHTDLAKTTSITPGTMSLSMAETLAQGPSRSETLPQLSVGTQKPEELALKQSRLLIPMMPLSPRSLVASPSEKSRVKTGQQQYPFSYSRLPSHSSHSAFGNSDVQKTISGNSRNVSTSQELNGFSSAAKDNSSPSRVICPTGATASTSISYPYNSSGDSSIPSAWMTLEKRPTFQTQSRSDFFKNLSKKSSSKNSCSDVCPNGISCALEKSEVGKSTATSSVNSLAESSSVITENAAAAAAASKPLKFSSNGEQQHSTNPVLHPDEEIAFLRSLGWEESAGEDEGLTEDEIQDFYEKYLKLQPSSNISLRSTSKPDSVGHLSGGAP</sequence>
<feature type="compositionally biased region" description="Low complexity" evidence="1">
    <location>
        <begin position="168"/>
        <end position="197"/>
    </location>
</feature>
<evidence type="ECO:0000313" key="2">
    <source>
        <dbReference type="EMBL" id="RYR17408.1"/>
    </source>
</evidence>
<feature type="region of interest" description="Disordered" evidence="1">
    <location>
        <begin position="106"/>
        <end position="139"/>
    </location>
</feature>
<feature type="region of interest" description="Disordered" evidence="1">
    <location>
        <begin position="303"/>
        <end position="354"/>
    </location>
</feature>
<feature type="region of interest" description="Disordered" evidence="1">
    <location>
        <begin position="17"/>
        <end position="52"/>
    </location>
</feature>
<dbReference type="AlphaFoldDB" id="A0A444ZTB5"/>
<name>A0A444ZTB5_ARAHY</name>
<dbReference type="OrthoDB" id="1917528at2759"/>
<feature type="compositionally biased region" description="Basic and acidic residues" evidence="1">
    <location>
        <begin position="32"/>
        <end position="41"/>
    </location>
</feature>
<organism evidence="2 3">
    <name type="scientific">Arachis hypogaea</name>
    <name type="common">Peanut</name>
    <dbReference type="NCBI Taxonomy" id="3818"/>
    <lineage>
        <taxon>Eukaryota</taxon>
        <taxon>Viridiplantae</taxon>
        <taxon>Streptophyta</taxon>
        <taxon>Embryophyta</taxon>
        <taxon>Tracheophyta</taxon>
        <taxon>Spermatophyta</taxon>
        <taxon>Magnoliopsida</taxon>
        <taxon>eudicotyledons</taxon>
        <taxon>Gunneridae</taxon>
        <taxon>Pentapetalae</taxon>
        <taxon>rosids</taxon>
        <taxon>fabids</taxon>
        <taxon>Fabales</taxon>
        <taxon>Fabaceae</taxon>
        <taxon>Papilionoideae</taxon>
        <taxon>50 kb inversion clade</taxon>
        <taxon>dalbergioids sensu lato</taxon>
        <taxon>Dalbergieae</taxon>
        <taxon>Pterocarpus clade</taxon>
        <taxon>Arachis</taxon>
    </lineage>
</organism>
<evidence type="ECO:0000256" key="1">
    <source>
        <dbReference type="SAM" id="MobiDB-lite"/>
    </source>
</evidence>
<feature type="compositionally biased region" description="Basic and acidic residues" evidence="1">
    <location>
        <begin position="112"/>
        <end position="123"/>
    </location>
</feature>
<feature type="compositionally biased region" description="Polar residues" evidence="1">
    <location>
        <begin position="19"/>
        <end position="31"/>
    </location>
</feature>
<feature type="region of interest" description="Disordered" evidence="1">
    <location>
        <begin position="521"/>
        <end position="541"/>
    </location>
</feature>
<dbReference type="STRING" id="3818.A0A444ZTB5"/>
<feature type="compositionally biased region" description="Polar residues" evidence="1">
    <location>
        <begin position="124"/>
        <end position="133"/>
    </location>
</feature>
<evidence type="ECO:0000313" key="3">
    <source>
        <dbReference type="Proteomes" id="UP000289738"/>
    </source>
</evidence>
<keyword evidence="3" id="KW-1185">Reference proteome</keyword>
<proteinExistence type="predicted"/>
<feature type="compositionally biased region" description="Polar residues" evidence="1">
    <location>
        <begin position="521"/>
        <end position="530"/>
    </location>
</feature>
<dbReference type="EMBL" id="SDMP01000013">
    <property type="protein sequence ID" value="RYR17408.1"/>
    <property type="molecule type" value="Genomic_DNA"/>
</dbReference>
<feature type="compositionally biased region" description="Polar residues" evidence="1">
    <location>
        <begin position="463"/>
        <end position="475"/>
    </location>
</feature>
<dbReference type="PANTHER" id="PTHR34112:SF13">
    <property type="entry name" value="OS04G0448200 PROTEIN"/>
    <property type="match status" value="1"/>
</dbReference>
<reference evidence="2 3" key="1">
    <citation type="submission" date="2019-01" db="EMBL/GenBank/DDBJ databases">
        <title>Sequencing of cultivated peanut Arachis hypogaea provides insights into genome evolution and oil improvement.</title>
        <authorList>
            <person name="Chen X."/>
        </authorList>
    </citation>
    <scope>NUCLEOTIDE SEQUENCE [LARGE SCALE GENOMIC DNA]</scope>
    <source>
        <strain evidence="3">cv. Fuhuasheng</strain>
        <tissue evidence="2">Leaves</tissue>
    </source>
</reference>
<dbReference type="Gramene" id="arahy.Tifrunner.gnm2.ann2.Ah13g594800.1">
    <property type="protein sequence ID" value="arahy.Tifrunner.gnm2.ann2.Ah13g594800.1-CDS"/>
    <property type="gene ID" value="arahy.Tifrunner.gnm2.ann2.Ah13g594800"/>
</dbReference>
<feature type="compositionally biased region" description="Polar residues" evidence="1">
    <location>
        <begin position="313"/>
        <end position="350"/>
    </location>
</feature>
<accession>A0A444ZTB5</accession>
<dbReference type="Proteomes" id="UP000289738">
    <property type="component" value="Chromosome B03"/>
</dbReference>